<comment type="cofactor">
    <cofactor evidence="2">
        <name>thiamine diphosphate</name>
        <dbReference type="ChEBI" id="CHEBI:58937"/>
    </cofactor>
</comment>
<keyword evidence="14" id="KW-0670">Pyruvate</keyword>
<protein>
    <recommendedName>
        <fullName evidence="4">pyruvate decarboxylase</fullName>
        <ecNumber evidence="4">4.1.1.1</ecNumber>
    </recommendedName>
</protein>
<evidence type="ECO:0000256" key="5">
    <source>
        <dbReference type="ARBA" id="ARBA00022723"/>
    </source>
</evidence>
<dbReference type="InterPro" id="IPR047213">
    <property type="entry name" value="TPP_PYR_PDC_IPDC-like"/>
</dbReference>
<evidence type="ECO:0000256" key="9">
    <source>
        <dbReference type="ARBA" id="ARBA00023239"/>
    </source>
</evidence>
<comment type="similarity">
    <text evidence="3 10">Belongs to the TPP enzyme family.</text>
</comment>
<dbReference type="CDD" id="cd07038">
    <property type="entry name" value="TPP_PYR_PDC_IPDC_like"/>
    <property type="match status" value="1"/>
</dbReference>
<evidence type="ECO:0000259" key="11">
    <source>
        <dbReference type="Pfam" id="PF00205"/>
    </source>
</evidence>
<keyword evidence="9" id="KW-0456">Lyase</keyword>
<evidence type="ECO:0000259" key="12">
    <source>
        <dbReference type="Pfam" id="PF02775"/>
    </source>
</evidence>
<dbReference type="Pfam" id="PF02775">
    <property type="entry name" value="TPP_enzyme_C"/>
    <property type="match status" value="1"/>
</dbReference>
<dbReference type="InterPro" id="IPR012001">
    <property type="entry name" value="Thiamin_PyroP_enz_TPP-bd_dom"/>
</dbReference>
<organism evidence="14 15">
    <name type="scientific">Neokomagataea thailandica NBRC 106555</name>
    <dbReference type="NCBI Taxonomy" id="1223520"/>
    <lineage>
        <taxon>Bacteria</taxon>
        <taxon>Pseudomonadati</taxon>
        <taxon>Pseudomonadota</taxon>
        <taxon>Alphaproteobacteria</taxon>
        <taxon>Acetobacterales</taxon>
        <taxon>Acetobacteraceae</taxon>
        <taxon>Neokomagataea</taxon>
    </lineage>
</organism>
<keyword evidence="15" id="KW-1185">Reference proteome</keyword>
<dbReference type="SUPFAM" id="SSF52467">
    <property type="entry name" value="DHS-like NAD/FAD-binding domain"/>
    <property type="match status" value="1"/>
</dbReference>
<evidence type="ECO:0000256" key="6">
    <source>
        <dbReference type="ARBA" id="ARBA00022793"/>
    </source>
</evidence>
<evidence type="ECO:0000256" key="10">
    <source>
        <dbReference type="RuleBase" id="RU362132"/>
    </source>
</evidence>
<evidence type="ECO:0000313" key="15">
    <source>
        <dbReference type="Proteomes" id="UP001062632"/>
    </source>
</evidence>
<evidence type="ECO:0000256" key="7">
    <source>
        <dbReference type="ARBA" id="ARBA00022842"/>
    </source>
</evidence>
<feature type="domain" description="Thiamine pyrophosphate enzyme N-terminal TPP-binding" evidence="13">
    <location>
        <begin position="23"/>
        <end position="132"/>
    </location>
</feature>
<sequence>MVSAILSGHARAVNEALKIMTFTVGHYLAERLTQIGLKHHFAVAGDYNLVLLDQLIEHGGTQQIYSCNELNCSFSAEGYARSNGAACAIVTFSVGAISAMNGIGGAYAENLPVILVSGAPNTNDHGSGHVLHHTIGLTDYSYQREMVRHVTVAAEIIVSAENAPAQIDHVIRTALREKKPAYLEIACNIAGAPCVKPGPISTLFSSQPVDDTSLNAALEASLSFLEKREKVVILIGNKLKSAGALKEAVALAERLGCAVTVMSAAKSLFSEAHPQFRGVYWGEVSSEGTEKIVEGADGVITLGPVWNDYASVGWRKLVRGENVIEVNPESVTVDNQQFAGIPLKAFVSALAEKAPSKPASATDAYKPLSIAPAAPDAKLTNDELTRQINGLIDGNTTLFAETGDSWFNATRMNLPDGTRVESEMQWGHIGWSVPSVFGSAVAAPERRHVLMVGDGSFQLTAQEVAQMIRYEVPVIIFLINNYGYVIEIKIHDGPYNYIQNWNYAKLMEAFNGGTGAEDGSLRGGQALGLTASTGAELKAAIKEAQKHTRGPTLIECRLDRADCTKELVEWGKQVAKANSRKPQA</sequence>
<dbReference type="PIRSF" id="PIRSF036565">
    <property type="entry name" value="Pyruvt_ip_decrb"/>
    <property type="match status" value="1"/>
</dbReference>
<gene>
    <name evidence="14" type="ORF">AA106555_0507</name>
</gene>
<dbReference type="PANTHER" id="PTHR43452">
    <property type="entry name" value="PYRUVATE DECARBOXYLASE"/>
    <property type="match status" value="1"/>
</dbReference>
<evidence type="ECO:0000256" key="4">
    <source>
        <dbReference type="ARBA" id="ARBA00013202"/>
    </source>
</evidence>
<keyword evidence="6" id="KW-0210">Decarboxylase</keyword>
<dbReference type="InterPro" id="IPR029035">
    <property type="entry name" value="DHS-like_NAD/FAD-binding_dom"/>
</dbReference>
<dbReference type="SUPFAM" id="SSF52518">
    <property type="entry name" value="Thiamin diphosphate-binding fold (THDP-binding)"/>
    <property type="match status" value="2"/>
</dbReference>
<proteinExistence type="inferred from homology"/>
<keyword evidence="8 10" id="KW-0786">Thiamine pyrophosphate</keyword>
<dbReference type="PANTHER" id="PTHR43452:SF1">
    <property type="entry name" value="PYRUVATE DECARBOXYLASE C186.09-RELATED"/>
    <property type="match status" value="1"/>
</dbReference>
<dbReference type="Pfam" id="PF00205">
    <property type="entry name" value="TPP_enzyme_M"/>
    <property type="match status" value="1"/>
</dbReference>
<reference evidence="14 15" key="1">
    <citation type="submission" date="2013-04" db="EMBL/GenBank/DDBJ databases">
        <title>The genome sequencing project of 58 acetic acid bacteria.</title>
        <authorList>
            <person name="Okamoto-Kainuma A."/>
            <person name="Ishikawa M."/>
            <person name="Umino S."/>
            <person name="Koizumi Y."/>
            <person name="Shiwa Y."/>
            <person name="Yoshikawa H."/>
            <person name="Matsutani M."/>
            <person name="Matsushita K."/>
        </authorList>
    </citation>
    <scope>NUCLEOTIDE SEQUENCE [LARGE SCALE GENOMIC DNA]</scope>
    <source>
        <strain evidence="14 15">NBRC 106555</strain>
    </source>
</reference>
<dbReference type="PROSITE" id="PS00187">
    <property type="entry name" value="TPP_ENZYMES"/>
    <property type="match status" value="1"/>
</dbReference>
<dbReference type="CDD" id="cd02005">
    <property type="entry name" value="TPP_PDC_IPDC"/>
    <property type="match status" value="1"/>
</dbReference>
<dbReference type="InterPro" id="IPR011766">
    <property type="entry name" value="TPP_enzyme_TPP-bd"/>
</dbReference>
<dbReference type="InterPro" id="IPR029061">
    <property type="entry name" value="THDP-binding"/>
</dbReference>
<evidence type="ECO:0000313" key="14">
    <source>
        <dbReference type="EMBL" id="GBR51321.1"/>
    </source>
</evidence>
<comment type="caution">
    <text evidence="14">The sequence shown here is derived from an EMBL/GenBank/DDBJ whole genome shotgun (WGS) entry which is preliminary data.</text>
</comment>
<keyword evidence="7" id="KW-0460">Magnesium</keyword>
<name>A0ABQ0QND1_9PROT</name>
<evidence type="ECO:0000256" key="3">
    <source>
        <dbReference type="ARBA" id="ARBA00007812"/>
    </source>
</evidence>
<evidence type="ECO:0000256" key="8">
    <source>
        <dbReference type="ARBA" id="ARBA00023052"/>
    </source>
</evidence>
<dbReference type="InterPro" id="IPR012110">
    <property type="entry name" value="PDC/IPDC-like"/>
</dbReference>
<dbReference type="Gene3D" id="3.40.50.1220">
    <property type="entry name" value="TPP-binding domain"/>
    <property type="match status" value="1"/>
</dbReference>
<dbReference type="Gene3D" id="3.40.50.970">
    <property type="match status" value="2"/>
</dbReference>
<dbReference type="InterPro" id="IPR047214">
    <property type="entry name" value="TPP_PDC_IPDC"/>
</dbReference>
<evidence type="ECO:0000259" key="13">
    <source>
        <dbReference type="Pfam" id="PF02776"/>
    </source>
</evidence>
<dbReference type="InterPro" id="IPR000399">
    <property type="entry name" value="TPP-bd_CS"/>
</dbReference>
<accession>A0ABQ0QND1</accession>
<comment type="catalytic activity">
    <reaction evidence="1">
        <text>a 2-oxocarboxylate + H(+) = an aldehyde + CO2</text>
        <dbReference type="Rhea" id="RHEA:11628"/>
        <dbReference type="ChEBI" id="CHEBI:15378"/>
        <dbReference type="ChEBI" id="CHEBI:16526"/>
        <dbReference type="ChEBI" id="CHEBI:17478"/>
        <dbReference type="ChEBI" id="CHEBI:35179"/>
        <dbReference type="EC" id="4.1.1.1"/>
    </reaction>
</comment>
<evidence type="ECO:0000256" key="1">
    <source>
        <dbReference type="ARBA" id="ARBA00001041"/>
    </source>
</evidence>
<dbReference type="Pfam" id="PF02776">
    <property type="entry name" value="TPP_enzyme_N"/>
    <property type="match status" value="1"/>
</dbReference>
<dbReference type="Proteomes" id="UP001062632">
    <property type="component" value="Unassembled WGS sequence"/>
</dbReference>
<dbReference type="EMBL" id="BAQC01000012">
    <property type="protein sequence ID" value="GBR51321.1"/>
    <property type="molecule type" value="Genomic_DNA"/>
</dbReference>
<dbReference type="EC" id="4.1.1.1" evidence="4"/>
<evidence type="ECO:0000256" key="2">
    <source>
        <dbReference type="ARBA" id="ARBA00001964"/>
    </source>
</evidence>
<feature type="domain" description="Thiamine pyrophosphate enzyme central" evidence="11">
    <location>
        <begin position="220"/>
        <end position="349"/>
    </location>
</feature>
<feature type="domain" description="Thiamine pyrophosphate enzyme TPP-binding" evidence="12">
    <location>
        <begin position="422"/>
        <end position="556"/>
    </location>
</feature>
<dbReference type="InterPro" id="IPR012000">
    <property type="entry name" value="Thiamin_PyroP_enz_cen_dom"/>
</dbReference>
<keyword evidence="5" id="KW-0479">Metal-binding</keyword>